<dbReference type="InterPro" id="IPR036188">
    <property type="entry name" value="FAD/NAD-bd_sf"/>
</dbReference>
<keyword evidence="2" id="KW-0274">FAD</keyword>
<feature type="domain" description="FAD-binding" evidence="4">
    <location>
        <begin position="310"/>
        <end position="379"/>
    </location>
</feature>
<protein>
    <submittedName>
        <fullName evidence="5">FAD/NAD(P)-binding domain-containing protein</fullName>
    </submittedName>
</protein>
<dbReference type="InParanoid" id="A0A5C3PGE3"/>
<dbReference type="Gene3D" id="3.50.50.60">
    <property type="entry name" value="FAD/NAD(P)-binding domain"/>
    <property type="match status" value="1"/>
</dbReference>
<sequence length="454" mass="49076">MKLNVAIMGGGMVGLAFAIALRKFAPDVAFTIYDGATELSEVGAGITVQRRAWQILCAIGLEEELLKLIGSREQKSVAYIYRKSDQPEGVHLKTIQTSEPGYTFHRGELQKVMIQYLTSSHAVHTRKRLISYTTLKGSVELHFQDGSTAQCDILVGADGVRSAVRGAMYTKLANAAVAAGDEEGAKALKEHISPVFSGTVIYRTLIRKDTLPEEAAQNPAFNKTEAMIYAGKNRHLVVYPISQGRVLNLAMVFTAQGKEGSVYDGAWTSSVSKEELIGRFSGWEPEVVEIMKHVSDNLLKWVINVATKLPTYADGLVVLMGDAAHAMSPHQGAGAGEGFEDAYVLAHFLAHPSVTKDTAAIALQAYDAVRRPASQKVAALSHMSGRNLHLNLSAECADVTEQESASGEGLSSDQLKEVGDAIQQLTKWMFATTVAEDRQVAMRKLEAALANVAQ</sequence>
<dbReference type="SUPFAM" id="SSF54373">
    <property type="entry name" value="FAD-linked reductases, C-terminal domain"/>
    <property type="match status" value="1"/>
</dbReference>
<evidence type="ECO:0000313" key="5">
    <source>
        <dbReference type="EMBL" id="TFK88381.1"/>
    </source>
</evidence>
<organism evidence="5 6">
    <name type="scientific">Polyporus arcularius HHB13444</name>
    <dbReference type="NCBI Taxonomy" id="1314778"/>
    <lineage>
        <taxon>Eukaryota</taxon>
        <taxon>Fungi</taxon>
        <taxon>Dikarya</taxon>
        <taxon>Basidiomycota</taxon>
        <taxon>Agaricomycotina</taxon>
        <taxon>Agaricomycetes</taxon>
        <taxon>Polyporales</taxon>
        <taxon>Polyporaceae</taxon>
        <taxon>Polyporus</taxon>
    </lineage>
</organism>
<feature type="domain" description="FAD-binding" evidence="4">
    <location>
        <begin position="3"/>
        <end position="169"/>
    </location>
</feature>
<keyword evidence="6" id="KW-1185">Reference proteome</keyword>
<reference evidence="5 6" key="1">
    <citation type="journal article" date="2019" name="Nat. Ecol. Evol.">
        <title>Megaphylogeny resolves global patterns of mushroom evolution.</title>
        <authorList>
            <person name="Varga T."/>
            <person name="Krizsan K."/>
            <person name="Foldi C."/>
            <person name="Dima B."/>
            <person name="Sanchez-Garcia M."/>
            <person name="Sanchez-Ramirez S."/>
            <person name="Szollosi G.J."/>
            <person name="Szarkandi J.G."/>
            <person name="Papp V."/>
            <person name="Albert L."/>
            <person name="Andreopoulos W."/>
            <person name="Angelini C."/>
            <person name="Antonin V."/>
            <person name="Barry K.W."/>
            <person name="Bougher N.L."/>
            <person name="Buchanan P."/>
            <person name="Buyck B."/>
            <person name="Bense V."/>
            <person name="Catcheside P."/>
            <person name="Chovatia M."/>
            <person name="Cooper J."/>
            <person name="Damon W."/>
            <person name="Desjardin D."/>
            <person name="Finy P."/>
            <person name="Geml J."/>
            <person name="Haridas S."/>
            <person name="Hughes K."/>
            <person name="Justo A."/>
            <person name="Karasinski D."/>
            <person name="Kautmanova I."/>
            <person name="Kiss B."/>
            <person name="Kocsube S."/>
            <person name="Kotiranta H."/>
            <person name="LaButti K.M."/>
            <person name="Lechner B.E."/>
            <person name="Liimatainen K."/>
            <person name="Lipzen A."/>
            <person name="Lukacs Z."/>
            <person name="Mihaltcheva S."/>
            <person name="Morgado L.N."/>
            <person name="Niskanen T."/>
            <person name="Noordeloos M.E."/>
            <person name="Ohm R.A."/>
            <person name="Ortiz-Santana B."/>
            <person name="Ovrebo C."/>
            <person name="Racz N."/>
            <person name="Riley R."/>
            <person name="Savchenko A."/>
            <person name="Shiryaev A."/>
            <person name="Soop K."/>
            <person name="Spirin V."/>
            <person name="Szebenyi C."/>
            <person name="Tomsovsky M."/>
            <person name="Tulloss R.E."/>
            <person name="Uehling J."/>
            <person name="Grigoriev I.V."/>
            <person name="Vagvolgyi C."/>
            <person name="Papp T."/>
            <person name="Martin F.M."/>
            <person name="Miettinen O."/>
            <person name="Hibbett D.S."/>
            <person name="Nagy L.G."/>
        </authorList>
    </citation>
    <scope>NUCLEOTIDE SEQUENCE [LARGE SCALE GENOMIC DNA]</scope>
    <source>
        <strain evidence="5 6">HHB13444</strain>
    </source>
</reference>
<dbReference type="PANTHER" id="PTHR46720:SF3">
    <property type="entry name" value="FAD-BINDING DOMAIN-CONTAINING PROTEIN-RELATED"/>
    <property type="match status" value="1"/>
</dbReference>
<dbReference type="AlphaFoldDB" id="A0A5C3PGE3"/>
<keyword evidence="3" id="KW-0560">Oxidoreductase</keyword>
<proteinExistence type="predicted"/>
<evidence type="ECO:0000313" key="6">
    <source>
        <dbReference type="Proteomes" id="UP000308197"/>
    </source>
</evidence>
<dbReference type="SUPFAM" id="SSF51905">
    <property type="entry name" value="FAD/NAD(P)-binding domain"/>
    <property type="match status" value="1"/>
</dbReference>
<evidence type="ECO:0000259" key="4">
    <source>
        <dbReference type="Pfam" id="PF01494"/>
    </source>
</evidence>
<dbReference type="Proteomes" id="UP000308197">
    <property type="component" value="Unassembled WGS sequence"/>
</dbReference>
<gene>
    <name evidence="5" type="ORF">K466DRAFT_585607</name>
</gene>
<evidence type="ECO:0000256" key="1">
    <source>
        <dbReference type="ARBA" id="ARBA00022630"/>
    </source>
</evidence>
<dbReference type="EMBL" id="ML211115">
    <property type="protein sequence ID" value="TFK88381.1"/>
    <property type="molecule type" value="Genomic_DNA"/>
</dbReference>
<dbReference type="STRING" id="1314778.A0A5C3PGE3"/>
<evidence type="ECO:0000256" key="2">
    <source>
        <dbReference type="ARBA" id="ARBA00022827"/>
    </source>
</evidence>
<dbReference type="GO" id="GO:0071949">
    <property type="term" value="F:FAD binding"/>
    <property type="evidence" value="ECO:0007669"/>
    <property type="project" value="InterPro"/>
</dbReference>
<dbReference type="PRINTS" id="PR00420">
    <property type="entry name" value="RNGMNOXGNASE"/>
</dbReference>
<dbReference type="InterPro" id="IPR002938">
    <property type="entry name" value="FAD-bd"/>
</dbReference>
<accession>A0A5C3PGE3</accession>
<dbReference type="PANTHER" id="PTHR46720">
    <property type="entry name" value="HYDROXYLASE, PUTATIVE (AFU_ORTHOLOGUE AFUA_3G01460)-RELATED"/>
    <property type="match status" value="1"/>
</dbReference>
<dbReference type="Pfam" id="PF01494">
    <property type="entry name" value="FAD_binding_3"/>
    <property type="match status" value="2"/>
</dbReference>
<evidence type="ECO:0000256" key="3">
    <source>
        <dbReference type="ARBA" id="ARBA00023002"/>
    </source>
</evidence>
<dbReference type="GO" id="GO:0044550">
    <property type="term" value="P:secondary metabolite biosynthetic process"/>
    <property type="evidence" value="ECO:0007669"/>
    <property type="project" value="TreeGrafter"/>
</dbReference>
<keyword evidence="1" id="KW-0285">Flavoprotein</keyword>
<name>A0A5C3PGE3_9APHY</name>
<dbReference type="GO" id="GO:0016491">
    <property type="term" value="F:oxidoreductase activity"/>
    <property type="evidence" value="ECO:0007669"/>
    <property type="project" value="UniProtKB-KW"/>
</dbReference>
<dbReference type="InterPro" id="IPR051104">
    <property type="entry name" value="FAD_monoxygenase"/>
</dbReference>